<evidence type="ECO:0000313" key="3">
    <source>
        <dbReference type="Proteomes" id="UP001162060"/>
    </source>
</evidence>
<evidence type="ECO:0000256" key="1">
    <source>
        <dbReference type="SAM" id="MobiDB-lite"/>
    </source>
</evidence>
<dbReference type="AlphaFoldDB" id="A0AAV1TH34"/>
<gene>
    <name evidence="2" type="ORF">PM001_LOCUS6011</name>
</gene>
<dbReference type="EMBL" id="CAKLBY020000048">
    <property type="protein sequence ID" value="CAK7919462.1"/>
    <property type="molecule type" value="Genomic_DNA"/>
</dbReference>
<dbReference type="Gene3D" id="2.40.70.10">
    <property type="entry name" value="Acid Proteases"/>
    <property type="match status" value="1"/>
</dbReference>
<dbReference type="Pfam" id="PF08284">
    <property type="entry name" value="RVP_2"/>
    <property type="match status" value="1"/>
</dbReference>
<feature type="region of interest" description="Disordered" evidence="1">
    <location>
        <begin position="22"/>
        <end position="57"/>
    </location>
</feature>
<accession>A0AAV1TH34</accession>
<protein>
    <submittedName>
        <fullName evidence="2">Uncharacterized protein</fullName>
    </submittedName>
</protein>
<evidence type="ECO:0000313" key="2">
    <source>
        <dbReference type="EMBL" id="CAK7919462.1"/>
    </source>
</evidence>
<comment type="caution">
    <text evidence="2">The sequence shown here is derived from an EMBL/GenBank/DDBJ whole genome shotgun (WGS) entry which is preliminary data.</text>
</comment>
<dbReference type="CDD" id="cd00303">
    <property type="entry name" value="retropepsin_like"/>
    <property type="match status" value="1"/>
</dbReference>
<dbReference type="Proteomes" id="UP001162060">
    <property type="component" value="Unassembled WGS sequence"/>
</dbReference>
<organism evidence="2 3">
    <name type="scientific">Peronospora matthiolae</name>
    <dbReference type="NCBI Taxonomy" id="2874970"/>
    <lineage>
        <taxon>Eukaryota</taxon>
        <taxon>Sar</taxon>
        <taxon>Stramenopiles</taxon>
        <taxon>Oomycota</taxon>
        <taxon>Peronosporomycetes</taxon>
        <taxon>Peronosporales</taxon>
        <taxon>Peronosporaceae</taxon>
        <taxon>Peronospora</taxon>
    </lineage>
</organism>
<sequence>MSKVFRAPHHVQGQGVMTAVGRGTVQGAGPTMSLNRESMSDRQKRPGSVGAEHPADPATSREFAGLLTKIDPNTQSLCVTTAPSDEESLITLKIEVISGMSLRALVDCGESNSFIRRQSLGNSRLNYVEREFPPTRMTVCLATGASVKVNKRVVGIHYTREGKQYDDDFIVLDLDDKFDVILGLPWLR</sequence>
<proteinExistence type="predicted"/>
<reference evidence="2" key="1">
    <citation type="submission" date="2024-01" db="EMBL/GenBank/DDBJ databases">
        <authorList>
            <person name="Webb A."/>
        </authorList>
    </citation>
    <scope>NUCLEOTIDE SEQUENCE</scope>
    <source>
        <strain evidence="2">Pm1</strain>
    </source>
</reference>
<name>A0AAV1TH34_9STRA</name>
<dbReference type="InterPro" id="IPR021109">
    <property type="entry name" value="Peptidase_aspartic_dom_sf"/>
</dbReference>